<proteinExistence type="predicted"/>
<gene>
    <name evidence="3" type="ORF">ACFSW8_16595</name>
</gene>
<evidence type="ECO:0000313" key="4">
    <source>
        <dbReference type="Proteomes" id="UP001597389"/>
    </source>
</evidence>
<accession>A0ABW4ZFS1</accession>
<comment type="caution">
    <text evidence="3">The sequence shown here is derived from an EMBL/GenBank/DDBJ whole genome shotgun (WGS) entry which is preliminary data.</text>
</comment>
<feature type="chain" id="PRO_5045811985" evidence="2">
    <location>
        <begin position="25"/>
        <end position="523"/>
    </location>
</feature>
<protein>
    <submittedName>
        <fullName evidence="3">Uncharacterized protein</fullName>
    </submittedName>
</protein>
<organism evidence="3 4">
    <name type="scientific">Rubritalea tangerina</name>
    <dbReference type="NCBI Taxonomy" id="430798"/>
    <lineage>
        <taxon>Bacteria</taxon>
        <taxon>Pseudomonadati</taxon>
        <taxon>Verrucomicrobiota</taxon>
        <taxon>Verrucomicrobiia</taxon>
        <taxon>Verrucomicrobiales</taxon>
        <taxon>Rubritaleaceae</taxon>
        <taxon>Rubritalea</taxon>
    </lineage>
</organism>
<dbReference type="EMBL" id="JBHUJB010000083">
    <property type="protein sequence ID" value="MFD2160525.1"/>
    <property type="molecule type" value="Genomic_DNA"/>
</dbReference>
<reference evidence="4" key="1">
    <citation type="journal article" date="2019" name="Int. J. Syst. Evol. Microbiol.">
        <title>The Global Catalogue of Microorganisms (GCM) 10K type strain sequencing project: providing services to taxonomists for standard genome sequencing and annotation.</title>
        <authorList>
            <consortium name="The Broad Institute Genomics Platform"/>
            <consortium name="The Broad Institute Genome Sequencing Center for Infectious Disease"/>
            <person name="Wu L."/>
            <person name="Ma J."/>
        </authorList>
    </citation>
    <scope>NUCLEOTIDE SEQUENCE [LARGE SCALE GENOMIC DNA]</scope>
    <source>
        <strain evidence="4">CCUG 57942</strain>
    </source>
</reference>
<evidence type="ECO:0000256" key="2">
    <source>
        <dbReference type="SAM" id="SignalP"/>
    </source>
</evidence>
<dbReference type="Proteomes" id="UP001597389">
    <property type="component" value="Unassembled WGS sequence"/>
</dbReference>
<keyword evidence="4" id="KW-1185">Reference proteome</keyword>
<evidence type="ECO:0000313" key="3">
    <source>
        <dbReference type="EMBL" id="MFD2160525.1"/>
    </source>
</evidence>
<dbReference type="RefSeq" id="WP_377087978.1">
    <property type="nucleotide sequence ID" value="NZ_JBHSJL010000014.1"/>
</dbReference>
<keyword evidence="2" id="KW-0732">Signal</keyword>
<feature type="signal peptide" evidence="2">
    <location>
        <begin position="1"/>
        <end position="24"/>
    </location>
</feature>
<sequence>MVGLKQALKPLAVLVWLSGALAWADDEVTGWVKVFDGDANSTLTAGSTASPAVSRAQKTSIVSKISSVTLEDGYELTLSGEMTVGGALGEGQFRVGLFDAPDPLVATGGDGYVGVYASEQSMLKQDGVGDLVHPFTGGVTLGAGSASGSYQANSPVYFELILRRKGNELTGISSFRQANGYLATNQQSYAASHFIVDTVGFLHGGGFADTELAYKNVRVAYGESASVVDLIEDRDEDGMPDDYEEWYGLDPDVDDGGLSLDGDGLSNLEEYLGVDGIAETGDETSPAVSDSDGDGSDDGQERQLGTDPNTPANAERLFGIDFNRSDSLGTPSQSRFRVISGSQNSAENTSEYWKKIGMYQVKVSQVEGEALRFLGGNGDSSRAIPGGQLSCSYLVTDFVGTTAESGLQIEFFGLPAGVYYFRSYHIDSYTGSGFGYAQAMSPELRNTVLARHGAKVLANTQPTCMGVLGLNTTSLNDRQIPMLRFALQHDGDGPLSLQLSGVYGVGSVRHFLINGFELYQLAQ</sequence>
<evidence type="ECO:0000256" key="1">
    <source>
        <dbReference type="SAM" id="MobiDB-lite"/>
    </source>
</evidence>
<name>A0ABW4ZFS1_9BACT</name>
<feature type="region of interest" description="Disordered" evidence="1">
    <location>
        <begin position="279"/>
        <end position="314"/>
    </location>
</feature>